<dbReference type="Gene3D" id="3.90.25.10">
    <property type="entry name" value="UDP-galactose 4-epimerase, domain 1"/>
    <property type="match status" value="1"/>
</dbReference>
<name>A0A9D9H9D7_9LACO</name>
<evidence type="ECO:0000313" key="14">
    <source>
        <dbReference type="Proteomes" id="UP000823614"/>
    </source>
</evidence>
<keyword evidence="8" id="KW-0299">Galactose metabolism</keyword>
<evidence type="ECO:0000259" key="12">
    <source>
        <dbReference type="Pfam" id="PF01370"/>
    </source>
</evidence>
<evidence type="ECO:0000256" key="4">
    <source>
        <dbReference type="ARBA" id="ARBA00007637"/>
    </source>
</evidence>
<dbReference type="GO" id="GO:0003978">
    <property type="term" value="F:UDP-glucose 4-epimerase activity"/>
    <property type="evidence" value="ECO:0007669"/>
    <property type="project" value="UniProtKB-UniRule"/>
</dbReference>
<dbReference type="Pfam" id="PF01370">
    <property type="entry name" value="Epimerase"/>
    <property type="match status" value="1"/>
</dbReference>
<reference evidence="13" key="2">
    <citation type="journal article" date="2021" name="PeerJ">
        <title>Extensive microbial diversity within the chicken gut microbiome revealed by metagenomics and culture.</title>
        <authorList>
            <person name="Gilroy R."/>
            <person name="Ravi A."/>
            <person name="Getino M."/>
            <person name="Pursley I."/>
            <person name="Horton D.L."/>
            <person name="Alikhan N.F."/>
            <person name="Baker D."/>
            <person name="Gharbi K."/>
            <person name="Hall N."/>
            <person name="Watson M."/>
            <person name="Adriaenssens E.M."/>
            <person name="Foster-Nyarko E."/>
            <person name="Jarju S."/>
            <person name="Secka A."/>
            <person name="Antonio M."/>
            <person name="Oren A."/>
            <person name="Chaudhuri R.R."/>
            <person name="La Ragione R."/>
            <person name="Hildebrand F."/>
            <person name="Pallen M.J."/>
        </authorList>
    </citation>
    <scope>NUCLEOTIDE SEQUENCE</scope>
    <source>
        <strain evidence="13">C6-149</strain>
    </source>
</reference>
<comment type="pathway">
    <text evidence="3 11">Carbohydrate metabolism; galactose metabolism.</text>
</comment>
<gene>
    <name evidence="13" type="primary">galE</name>
    <name evidence="13" type="ORF">IAA89_03820</name>
</gene>
<evidence type="ECO:0000256" key="11">
    <source>
        <dbReference type="RuleBase" id="RU366046"/>
    </source>
</evidence>
<dbReference type="PANTHER" id="PTHR43725:SF53">
    <property type="entry name" value="UDP-ARABINOSE 4-EPIMERASE 1"/>
    <property type="match status" value="1"/>
</dbReference>
<evidence type="ECO:0000256" key="3">
    <source>
        <dbReference type="ARBA" id="ARBA00004947"/>
    </source>
</evidence>
<proteinExistence type="inferred from homology"/>
<keyword evidence="7 11" id="KW-0520">NAD</keyword>
<evidence type="ECO:0000256" key="6">
    <source>
        <dbReference type="ARBA" id="ARBA00018569"/>
    </source>
</evidence>
<evidence type="ECO:0000256" key="5">
    <source>
        <dbReference type="ARBA" id="ARBA00013189"/>
    </source>
</evidence>
<protein>
    <recommendedName>
        <fullName evidence="6 11">UDP-glucose 4-epimerase</fullName>
        <ecNumber evidence="5 11">5.1.3.2</ecNumber>
    </recommendedName>
</protein>
<organism evidence="13 14">
    <name type="scientific">Candidatus Gallilactobacillus intestinavium</name>
    <dbReference type="NCBI Taxonomy" id="2840838"/>
    <lineage>
        <taxon>Bacteria</taxon>
        <taxon>Bacillati</taxon>
        <taxon>Bacillota</taxon>
        <taxon>Bacilli</taxon>
        <taxon>Lactobacillales</taxon>
        <taxon>Lactobacillaceae</taxon>
        <taxon>Lactobacillaceae incertae sedis</taxon>
        <taxon>Candidatus Gallilactobacillus</taxon>
    </lineage>
</organism>
<dbReference type="EMBL" id="JADIMP010000060">
    <property type="protein sequence ID" value="MBO8441558.1"/>
    <property type="molecule type" value="Genomic_DNA"/>
</dbReference>
<evidence type="ECO:0000256" key="9">
    <source>
        <dbReference type="ARBA" id="ARBA00023235"/>
    </source>
</evidence>
<accession>A0A9D9H9D7</accession>
<evidence type="ECO:0000256" key="8">
    <source>
        <dbReference type="ARBA" id="ARBA00023144"/>
    </source>
</evidence>
<dbReference type="Proteomes" id="UP000823614">
    <property type="component" value="Unassembled WGS sequence"/>
</dbReference>
<reference evidence="13" key="1">
    <citation type="submission" date="2020-10" db="EMBL/GenBank/DDBJ databases">
        <authorList>
            <person name="Gilroy R."/>
        </authorList>
    </citation>
    <scope>NUCLEOTIDE SEQUENCE</scope>
    <source>
        <strain evidence="13">C6-149</strain>
    </source>
</reference>
<evidence type="ECO:0000313" key="13">
    <source>
        <dbReference type="EMBL" id="MBO8441558.1"/>
    </source>
</evidence>
<dbReference type="AlphaFoldDB" id="A0A9D9H9D7"/>
<evidence type="ECO:0000256" key="10">
    <source>
        <dbReference type="ARBA" id="ARBA00023277"/>
    </source>
</evidence>
<comment type="subunit">
    <text evidence="11">Homodimer.</text>
</comment>
<dbReference type="CDD" id="cd05247">
    <property type="entry name" value="UDP_G4E_1_SDR_e"/>
    <property type="match status" value="1"/>
</dbReference>
<dbReference type="InterPro" id="IPR005886">
    <property type="entry name" value="UDP_G4E"/>
</dbReference>
<comment type="similarity">
    <text evidence="4 11">Belongs to the NAD(P)-dependent epimerase/dehydratase family.</text>
</comment>
<keyword evidence="9 11" id="KW-0413">Isomerase</keyword>
<comment type="cofactor">
    <cofactor evidence="2 11">
        <name>NAD(+)</name>
        <dbReference type="ChEBI" id="CHEBI:57540"/>
    </cofactor>
</comment>
<dbReference type="InterPro" id="IPR036291">
    <property type="entry name" value="NAD(P)-bd_dom_sf"/>
</dbReference>
<comment type="catalytic activity">
    <reaction evidence="1 11">
        <text>UDP-alpha-D-glucose = UDP-alpha-D-galactose</text>
        <dbReference type="Rhea" id="RHEA:22168"/>
        <dbReference type="ChEBI" id="CHEBI:58885"/>
        <dbReference type="ChEBI" id="CHEBI:66914"/>
        <dbReference type="EC" id="5.1.3.2"/>
    </reaction>
</comment>
<dbReference type="InterPro" id="IPR001509">
    <property type="entry name" value="Epimerase_deHydtase"/>
</dbReference>
<dbReference type="SUPFAM" id="SSF51735">
    <property type="entry name" value="NAD(P)-binding Rossmann-fold domains"/>
    <property type="match status" value="1"/>
</dbReference>
<keyword evidence="10 11" id="KW-0119">Carbohydrate metabolism</keyword>
<evidence type="ECO:0000256" key="2">
    <source>
        <dbReference type="ARBA" id="ARBA00001911"/>
    </source>
</evidence>
<comment type="caution">
    <text evidence="13">The sequence shown here is derived from an EMBL/GenBank/DDBJ whole genome shotgun (WGS) entry which is preliminary data.</text>
</comment>
<dbReference type="GO" id="GO:0033499">
    <property type="term" value="P:galactose catabolic process via UDP-galactose, Leloir pathway"/>
    <property type="evidence" value="ECO:0007669"/>
    <property type="project" value="TreeGrafter"/>
</dbReference>
<dbReference type="Gene3D" id="3.40.50.720">
    <property type="entry name" value="NAD(P)-binding Rossmann-like Domain"/>
    <property type="match status" value="1"/>
</dbReference>
<feature type="domain" description="NAD-dependent epimerase/dehydratase" evidence="12">
    <location>
        <begin position="3"/>
        <end position="252"/>
    </location>
</feature>
<dbReference type="EC" id="5.1.3.2" evidence="5 11"/>
<evidence type="ECO:0000256" key="7">
    <source>
        <dbReference type="ARBA" id="ARBA00023027"/>
    </source>
</evidence>
<sequence>MSILIAGGAGYIGSHMVDSLVNQGKDVVVIDNLSTGHKQAINSLAKFYFGDTRNKEFLRDVFKKENIEAVVHFDAFSLVPESVVKPLKYFDDNLVGIITLLEVMKEYDCEKIVFSSSAATYGIPDKNPIKEDFPLKPINPYGDTKVMMEKIMQWCNKAYGLKWVALRYFNAAGAKEDGSLGEDHRPETHLIPRILQVALEQRDHIDIYGNDYNTPDGTNVRDYVHVLDLVDAHVLALNYLNDGKESRSFNLGSSTGFSVKEIVETARKVTGKKIPAKIAARRGGDPDSLVADSTDARKLLGWKPKYDDVYKIIETAWIWSKKHPNGFDE</sequence>
<dbReference type="NCBIfam" id="TIGR01179">
    <property type="entry name" value="galE"/>
    <property type="match status" value="1"/>
</dbReference>
<evidence type="ECO:0000256" key="1">
    <source>
        <dbReference type="ARBA" id="ARBA00000083"/>
    </source>
</evidence>
<dbReference type="PANTHER" id="PTHR43725">
    <property type="entry name" value="UDP-GLUCOSE 4-EPIMERASE"/>
    <property type="match status" value="1"/>
</dbReference>